<evidence type="ECO:0000313" key="3">
    <source>
        <dbReference type="Proteomes" id="UP000225548"/>
    </source>
</evidence>
<evidence type="ECO:0000259" key="1">
    <source>
        <dbReference type="SMART" id="SM00955"/>
    </source>
</evidence>
<dbReference type="GO" id="GO:0003723">
    <property type="term" value="F:RNA binding"/>
    <property type="evidence" value="ECO:0007669"/>
    <property type="project" value="InterPro"/>
</dbReference>
<dbReference type="SMART" id="SM00955">
    <property type="entry name" value="RNB"/>
    <property type="match status" value="1"/>
</dbReference>
<accession>A0A2A9EA71</accession>
<dbReference type="SUPFAM" id="SSF50249">
    <property type="entry name" value="Nucleic acid-binding proteins"/>
    <property type="match status" value="1"/>
</dbReference>
<dbReference type="InterPro" id="IPR001900">
    <property type="entry name" value="RNase_II/R"/>
</dbReference>
<dbReference type="OrthoDB" id="5800376at2"/>
<organism evidence="2 3">
    <name type="scientific">Sanguibacter antarcticus</name>
    <dbReference type="NCBI Taxonomy" id="372484"/>
    <lineage>
        <taxon>Bacteria</taxon>
        <taxon>Bacillati</taxon>
        <taxon>Actinomycetota</taxon>
        <taxon>Actinomycetes</taxon>
        <taxon>Micrococcales</taxon>
        <taxon>Sanguibacteraceae</taxon>
        <taxon>Sanguibacter</taxon>
    </lineage>
</organism>
<dbReference type="GO" id="GO:0006402">
    <property type="term" value="P:mRNA catabolic process"/>
    <property type="evidence" value="ECO:0007669"/>
    <property type="project" value="TreeGrafter"/>
</dbReference>
<dbReference type="Pfam" id="PF18614">
    <property type="entry name" value="RNase_II_C_S1"/>
    <property type="match status" value="1"/>
</dbReference>
<comment type="caution">
    <text evidence="2">The sequence shown here is derived from an EMBL/GenBank/DDBJ whole genome shotgun (WGS) entry which is preliminary data.</text>
</comment>
<dbReference type="PANTHER" id="PTHR23355:SF42">
    <property type="entry name" value="RIBONUCLEASE II, CHLOROPLASTIC_MITOCHONDRIAL"/>
    <property type="match status" value="1"/>
</dbReference>
<dbReference type="RefSeq" id="WP_098456034.1">
    <property type="nucleotide sequence ID" value="NZ_PDJG01000001.1"/>
</dbReference>
<protein>
    <submittedName>
        <fullName evidence="2">RNB domain-containing protein</fullName>
    </submittedName>
</protein>
<dbReference type="InterPro" id="IPR012340">
    <property type="entry name" value="NA-bd_OB-fold"/>
</dbReference>
<reference evidence="2 3" key="1">
    <citation type="submission" date="2017-10" db="EMBL/GenBank/DDBJ databases">
        <title>Sequencing the genomes of 1000 actinobacteria strains.</title>
        <authorList>
            <person name="Klenk H.-P."/>
        </authorList>
    </citation>
    <scope>NUCLEOTIDE SEQUENCE [LARGE SCALE GENOMIC DNA]</scope>
    <source>
        <strain evidence="2 3">DSM 18966</strain>
    </source>
</reference>
<proteinExistence type="predicted"/>
<evidence type="ECO:0000313" key="2">
    <source>
        <dbReference type="EMBL" id="PFG35099.1"/>
    </source>
</evidence>
<feature type="domain" description="RNB" evidence="1">
    <location>
        <begin position="59"/>
        <end position="383"/>
    </location>
</feature>
<dbReference type="Proteomes" id="UP000225548">
    <property type="component" value="Unassembled WGS sequence"/>
</dbReference>
<dbReference type="InterPro" id="IPR040596">
    <property type="entry name" value="RNase_II_C_S1"/>
</dbReference>
<dbReference type="AlphaFoldDB" id="A0A2A9EA71"/>
<dbReference type="InterPro" id="IPR050180">
    <property type="entry name" value="RNR_Ribonuclease"/>
</dbReference>
<keyword evidence="3" id="KW-1185">Reference proteome</keyword>
<dbReference type="Pfam" id="PF00773">
    <property type="entry name" value="RNB"/>
    <property type="match status" value="1"/>
</dbReference>
<sequence length="498" mass="53099">MPSRRLRIALPGSTVPERIRSAFAHLRDEMDIPDDFPPGVLLEAQGAADRGAGGTDAHDRELLDIPFVTIDPPGSMDLDQAVHIERGLAPQGEAAGFVVRYAIADVAHFVVAGGAVDQEAGARGMTFYAPDGRTPLHPPVLSEGAASLLPDAERPAVVWRIELAAGGEISSVHVSRGMVRSRARFTYDEAQQAIDGGSAGEVLDLLRVVGLLREEIERVRGGVSLDVPEQDVTVESDGAYGLELRSVLPVEGWNAQISLLTGIAAARVMRAGKMGIFRTLPQSDERDVERLRRTSLALHIPWPAREPYADLLARLDSSEPAHAAFLNEATSLFRGAGYLPFEGDVPEGAEHAAIAAEYAHVTAPLRRLVDRYGTEICLTLCAGGSAADVPDWVREAMGALPKTMSRSGQRAGGFERAAIDIVEAALLDGRVGEVFAGVVVDLDGKDPTKGQVVIDDPTVRGVVRSATSPLPLGEAVEVRLVEASIEQRRIVFDLPGQG</sequence>
<dbReference type="GO" id="GO:0000932">
    <property type="term" value="C:P-body"/>
    <property type="evidence" value="ECO:0007669"/>
    <property type="project" value="TreeGrafter"/>
</dbReference>
<dbReference type="EMBL" id="PDJG01000001">
    <property type="protein sequence ID" value="PFG35099.1"/>
    <property type="molecule type" value="Genomic_DNA"/>
</dbReference>
<gene>
    <name evidence="2" type="ORF">ATL42_3033</name>
</gene>
<name>A0A2A9EA71_9MICO</name>
<dbReference type="PANTHER" id="PTHR23355">
    <property type="entry name" value="RIBONUCLEASE"/>
    <property type="match status" value="1"/>
</dbReference>
<dbReference type="GO" id="GO:0000175">
    <property type="term" value="F:3'-5'-RNA exonuclease activity"/>
    <property type="evidence" value="ECO:0007669"/>
    <property type="project" value="TreeGrafter"/>
</dbReference>